<dbReference type="InterPro" id="IPR014710">
    <property type="entry name" value="RmlC-like_jellyroll"/>
</dbReference>
<feature type="domain" description="HTH araC/xylS-type" evidence="4">
    <location>
        <begin position="174"/>
        <end position="272"/>
    </location>
</feature>
<name>A0A1I0P1I5_9FIRM</name>
<evidence type="ECO:0000256" key="3">
    <source>
        <dbReference type="ARBA" id="ARBA00023163"/>
    </source>
</evidence>
<dbReference type="PANTHER" id="PTHR43280">
    <property type="entry name" value="ARAC-FAMILY TRANSCRIPTIONAL REGULATOR"/>
    <property type="match status" value="1"/>
</dbReference>
<dbReference type="Pfam" id="PF07883">
    <property type="entry name" value="Cupin_2"/>
    <property type="match status" value="1"/>
</dbReference>
<dbReference type="SUPFAM" id="SSF51215">
    <property type="entry name" value="Regulatory protein AraC"/>
    <property type="match status" value="1"/>
</dbReference>
<dbReference type="PROSITE" id="PS00041">
    <property type="entry name" value="HTH_ARAC_FAMILY_1"/>
    <property type="match status" value="1"/>
</dbReference>
<dbReference type="GO" id="GO:0043565">
    <property type="term" value="F:sequence-specific DNA binding"/>
    <property type="evidence" value="ECO:0007669"/>
    <property type="project" value="InterPro"/>
</dbReference>
<evidence type="ECO:0000256" key="2">
    <source>
        <dbReference type="ARBA" id="ARBA00023125"/>
    </source>
</evidence>
<proteinExistence type="predicted"/>
<organism evidence="5 6">
    <name type="scientific">[Clostridium] fimetarium</name>
    <dbReference type="NCBI Taxonomy" id="99656"/>
    <lineage>
        <taxon>Bacteria</taxon>
        <taxon>Bacillati</taxon>
        <taxon>Bacillota</taxon>
        <taxon>Clostridia</taxon>
        <taxon>Lachnospirales</taxon>
        <taxon>Lachnospiraceae</taxon>
    </lineage>
</organism>
<accession>A0A1I0P1I5</accession>
<dbReference type="Gene3D" id="2.60.120.10">
    <property type="entry name" value="Jelly Rolls"/>
    <property type="match status" value="1"/>
</dbReference>
<dbReference type="InterPro" id="IPR020449">
    <property type="entry name" value="Tscrpt_reg_AraC-type_HTH"/>
</dbReference>
<dbReference type="SUPFAM" id="SSF46689">
    <property type="entry name" value="Homeodomain-like"/>
    <property type="match status" value="2"/>
</dbReference>
<dbReference type="PROSITE" id="PS01124">
    <property type="entry name" value="HTH_ARAC_FAMILY_2"/>
    <property type="match status" value="1"/>
</dbReference>
<dbReference type="InterPro" id="IPR009057">
    <property type="entry name" value="Homeodomain-like_sf"/>
</dbReference>
<reference evidence="5 6" key="1">
    <citation type="submission" date="2016-10" db="EMBL/GenBank/DDBJ databases">
        <authorList>
            <person name="de Groot N.N."/>
        </authorList>
    </citation>
    <scope>NUCLEOTIDE SEQUENCE [LARGE SCALE GENOMIC DNA]</scope>
    <source>
        <strain evidence="5 6">DSM 9179</strain>
    </source>
</reference>
<sequence>MLTKIPKEFSTERSRHGPSYAMKNLHFHQVNEFFFLQEGECTVQIDNDIYRISAGTFIMIPDGCLHKTTYLSPNYHERVLVYFPNLEMNWFLKELGQDNIDLIFKEKVIKIPAKRVSYINNLLEQINYELNGVDEMSTAMAKAYFYELLLFIMRCDKYSDSIVQKLNVSNLVIQSVIDYICKYYYNNISLADVAIEFGMSESSLSKKFKTFSGFRFKEYLIGVRMKAAENYLLNTDKSITDISDLCGFNDSNFFGDSFKKFTGVSPNNFRKRI</sequence>
<dbReference type="STRING" id="99656.SAMN05421659_10477"/>
<dbReference type="InterPro" id="IPR013096">
    <property type="entry name" value="Cupin_2"/>
</dbReference>
<keyword evidence="6" id="KW-1185">Reference proteome</keyword>
<dbReference type="InterPro" id="IPR037923">
    <property type="entry name" value="HTH-like"/>
</dbReference>
<dbReference type="RefSeq" id="WP_092451826.1">
    <property type="nucleotide sequence ID" value="NZ_FOJI01000004.1"/>
</dbReference>
<dbReference type="GO" id="GO:0003700">
    <property type="term" value="F:DNA-binding transcription factor activity"/>
    <property type="evidence" value="ECO:0007669"/>
    <property type="project" value="InterPro"/>
</dbReference>
<dbReference type="Pfam" id="PF12833">
    <property type="entry name" value="HTH_18"/>
    <property type="match status" value="1"/>
</dbReference>
<keyword evidence="2 5" id="KW-0238">DNA-binding</keyword>
<evidence type="ECO:0000259" key="4">
    <source>
        <dbReference type="PROSITE" id="PS01124"/>
    </source>
</evidence>
<dbReference type="PRINTS" id="PR00032">
    <property type="entry name" value="HTHARAC"/>
</dbReference>
<dbReference type="InterPro" id="IPR018060">
    <property type="entry name" value="HTH_AraC"/>
</dbReference>
<dbReference type="OrthoDB" id="2112176at2"/>
<evidence type="ECO:0000313" key="5">
    <source>
        <dbReference type="EMBL" id="SEW07914.1"/>
    </source>
</evidence>
<dbReference type="PANTHER" id="PTHR43280:SF28">
    <property type="entry name" value="HTH-TYPE TRANSCRIPTIONAL ACTIVATOR RHAS"/>
    <property type="match status" value="1"/>
</dbReference>
<dbReference type="InterPro" id="IPR018062">
    <property type="entry name" value="HTH_AraC-typ_CS"/>
</dbReference>
<protein>
    <submittedName>
        <fullName evidence="5">AraC-type DNA-binding protein</fullName>
    </submittedName>
</protein>
<dbReference type="Gene3D" id="1.10.10.60">
    <property type="entry name" value="Homeodomain-like"/>
    <property type="match status" value="2"/>
</dbReference>
<dbReference type="Proteomes" id="UP000199701">
    <property type="component" value="Unassembled WGS sequence"/>
</dbReference>
<keyword evidence="1" id="KW-0805">Transcription regulation</keyword>
<evidence type="ECO:0000256" key="1">
    <source>
        <dbReference type="ARBA" id="ARBA00023015"/>
    </source>
</evidence>
<dbReference type="SMART" id="SM00342">
    <property type="entry name" value="HTH_ARAC"/>
    <property type="match status" value="1"/>
</dbReference>
<dbReference type="EMBL" id="FOJI01000004">
    <property type="protein sequence ID" value="SEW07914.1"/>
    <property type="molecule type" value="Genomic_DNA"/>
</dbReference>
<gene>
    <name evidence="5" type="ORF">SAMN05421659_10477</name>
</gene>
<keyword evidence="3" id="KW-0804">Transcription</keyword>
<evidence type="ECO:0000313" key="6">
    <source>
        <dbReference type="Proteomes" id="UP000199701"/>
    </source>
</evidence>
<dbReference type="AlphaFoldDB" id="A0A1I0P1I5"/>